<evidence type="ECO:0000259" key="4">
    <source>
        <dbReference type="SMART" id="SM01005"/>
    </source>
</evidence>
<dbReference type="InterPro" id="IPR009006">
    <property type="entry name" value="Ala_racemase/Decarboxylase_C"/>
</dbReference>
<dbReference type="PANTHER" id="PTHR30511">
    <property type="entry name" value="ALANINE RACEMASE"/>
    <property type="match status" value="1"/>
</dbReference>
<dbReference type="EMBL" id="FPHH01000164">
    <property type="protein sequence ID" value="SFV70956.1"/>
    <property type="molecule type" value="Genomic_DNA"/>
</dbReference>
<comment type="cofactor">
    <cofactor evidence="1">
        <name>pyridoxal 5'-phosphate</name>
        <dbReference type="ChEBI" id="CHEBI:597326"/>
    </cofactor>
</comment>
<dbReference type="Gene3D" id="3.20.20.10">
    <property type="entry name" value="Alanine racemase"/>
    <property type="match status" value="1"/>
</dbReference>
<dbReference type="Pfam" id="PF00842">
    <property type="entry name" value="Ala_racemase_C"/>
    <property type="match status" value="1"/>
</dbReference>
<evidence type="ECO:0000256" key="2">
    <source>
        <dbReference type="ARBA" id="ARBA00022898"/>
    </source>
</evidence>
<dbReference type="PRINTS" id="PR00992">
    <property type="entry name" value="ALARACEMASE"/>
</dbReference>
<protein>
    <submittedName>
        <fullName evidence="5">Alanine racemase</fullName>
        <ecNumber evidence="5">5.1.1.1</ecNumber>
    </submittedName>
</protein>
<keyword evidence="2" id="KW-0663">Pyridoxal phosphate</keyword>
<dbReference type="SUPFAM" id="SSF51419">
    <property type="entry name" value="PLP-binding barrel"/>
    <property type="match status" value="1"/>
</dbReference>
<dbReference type="SUPFAM" id="SSF50621">
    <property type="entry name" value="Alanine racemase C-terminal domain-like"/>
    <property type="match status" value="1"/>
</dbReference>
<dbReference type="InterPro" id="IPR011079">
    <property type="entry name" value="Ala_racemase_C"/>
</dbReference>
<evidence type="ECO:0000256" key="1">
    <source>
        <dbReference type="ARBA" id="ARBA00001933"/>
    </source>
</evidence>
<dbReference type="InterPro" id="IPR029066">
    <property type="entry name" value="PLP-binding_barrel"/>
</dbReference>
<dbReference type="InterPro" id="IPR001608">
    <property type="entry name" value="Ala_racemase_N"/>
</dbReference>
<evidence type="ECO:0000256" key="3">
    <source>
        <dbReference type="ARBA" id="ARBA00023235"/>
    </source>
</evidence>
<organism evidence="5">
    <name type="scientific">hydrothermal vent metagenome</name>
    <dbReference type="NCBI Taxonomy" id="652676"/>
    <lineage>
        <taxon>unclassified sequences</taxon>
        <taxon>metagenomes</taxon>
        <taxon>ecological metagenomes</taxon>
    </lineage>
</organism>
<dbReference type="Pfam" id="PF01168">
    <property type="entry name" value="Ala_racemase_N"/>
    <property type="match status" value="1"/>
</dbReference>
<dbReference type="GO" id="GO:0008784">
    <property type="term" value="F:alanine racemase activity"/>
    <property type="evidence" value="ECO:0007669"/>
    <property type="project" value="UniProtKB-EC"/>
</dbReference>
<evidence type="ECO:0000313" key="5">
    <source>
        <dbReference type="EMBL" id="SFV70956.1"/>
    </source>
</evidence>
<feature type="domain" description="Alanine racemase C-terminal" evidence="4">
    <location>
        <begin position="70"/>
        <end position="181"/>
    </location>
</feature>
<dbReference type="GO" id="GO:0005829">
    <property type="term" value="C:cytosol"/>
    <property type="evidence" value="ECO:0007669"/>
    <property type="project" value="TreeGrafter"/>
</dbReference>
<gene>
    <name evidence="5" type="ORF">MNB_SM-5-394</name>
</gene>
<accession>A0A1W1CYM0</accession>
<dbReference type="GO" id="GO:0030632">
    <property type="term" value="P:D-alanine biosynthetic process"/>
    <property type="evidence" value="ECO:0007669"/>
    <property type="project" value="TreeGrafter"/>
</dbReference>
<dbReference type="Gene3D" id="2.40.37.10">
    <property type="entry name" value="Lyase, Ornithine Decarboxylase, Chain A, domain 1"/>
    <property type="match status" value="1"/>
</dbReference>
<keyword evidence="3 5" id="KW-0413">Isomerase</keyword>
<sequence>MQNAHFAKVKEEAKKLAQEYGFSPLRFHSSNSASLFREEGCSEDMARVGIGAYGCLELAENKYVKKLKPILALYGEKLSSRLLQEGECVGYNATFQTEGQCIVSNYDIGYGDGFLRSCSNHYITPQNIKIAGRISMDNSSFLTDKEILLLFDDARVAAKQASTISYEMLTSLKEYIQRRVV</sequence>
<dbReference type="SMART" id="SM01005">
    <property type="entry name" value="Ala_racemase_C"/>
    <property type="match status" value="1"/>
</dbReference>
<dbReference type="AlphaFoldDB" id="A0A1W1CYM0"/>
<dbReference type="PANTHER" id="PTHR30511:SF0">
    <property type="entry name" value="ALANINE RACEMASE, CATABOLIC-RELATED"/>
    <property type="match status" value="1"/>
</dbReference>
<reference evidence="5" key="1">
    <citation type="submission" date="2016-10" db="EMBL/GenBank/DDBJ databases">
        <authorList>
            <person name="de Groot N.N."/>
        </authorList>
    </citation>
    <scope>NUCLEOTIDE SEQUENCE</scope>
</reference>
<dbReference type="GO" id="GO:0030170">
    <property type="term" value="F:pyridoxal phosphate binding"/>
    <property type="evidence" value="ECO:0007669"/>
    <property type="project" value="TreeGrafter"/>
</dbReference>
<dbReference type="EC" id="5.1.1.1" evidence="5"/>
<name>A0A1W1CYM0_9ZZZZ</name>
<proteinExistence type="predicted"/>
<dbReference type="GO" id="GO:0009252">
    <property type="term" value="P:peptidoglycan biosynthetic process"/>
    <property type="evidence" value="ECO:0007669"/>
    <property type="project" value="TreeGrafter"/>
</dbReference>
<dbReference type="InterPro" id="IPR000821">
    <property type="entry name" value="Ala_racemase"/>
</dbReference>